<dbReference type="InterPro" id="IPR003593">
    <property type="entry name" value="AAA+_ATPase"/>
</dbReference>
<gene>
    <name evidence="7" type="primary">rfcS</name>
    <name evidence="9" type="ORF">AMET1_1417</name>
</gene>
<dbReference type="GO" id="GO:0006281">
    <property type="term" value="P:DNA repair"/>
    <property type="evidence" value="ECO:0007669"/>
    <property type="project" value="TreeGrafter"/>
</dbReference>
<dbReference type="Gene3D" id="3.40.50.300">
    <property type="entry name" value="P-loop containing nucleotide triphosphate hydrolases"/>
    <property type="match status" value="1"/>
</dbReference>
<keyword evidence="3 7" id="KW-0235">DNA replication</keyword>
<dbReference type="FunFam" id="1.20.272.10:FF:000029">
    <property type="entry name" value="Replication factor C small subunit"/>
    <property type="match status" value="1"/>
</dbReference>
<dbReference type="GO" id="GO:0005663">
    <property type="term" value="C:DNA replication factor C complex"/>
    <property type="evidence" value="ECO:0007669"/>
    <property type="project" value="InterPro"/>
</dbReference>
<keyword evidence="4 7" id="KW-0547">Nucleotide-binding</keyword>
<evidence type="ECO:0000259" key="8">
    <source>
        <dbReference type="SMART" id="SM00382"/>
    </source>
</evidence>
<dbReference type="Pfam" id="PF21960">
    <property type="entry name" value="RCF1-5-like_lid"/>
    <property type="match status" value="1"/>
</dbReference>
<dbReference type="Gene3D" id="1.20.272.10">
    <property type="match status" value="1"/>
</dbReference>
<evidence type="ECO:0000256" key="6">
    <source>
        <dbReference type="ARBA" id="ARBA00031749"/>
    </source>
</evidence>
<dbReference type="GO" id="GO:0016887">
    <property type="term" value="F:ATP hydrolysis activity"/>
    <property type="evidence" value="ECO:0007669"/>
    <property type="project" value="InterPro"/>
</dbReference>
<dbReference type="GO" id="GO:0006261">
    <property type="term" value="P:DNA-templated DNA replication"/>
    <property type="evidence" value="ECO:0007669"/>
    <property type="project" value="TreeGrafter"/>
</dbReference>
<dbReference type="PANTHER" id="PTHR11669:SF20">
    <property type="entry name" value="REPLICATION FACTOR C SUBUNIT 4"/>
    <property type="match status" value="1"/>
</dbReference>
<dbReference type="GO" id="GO:0003689">
    <property type="term" value="F:DNA clamp loader activity"/>
    <property type="evidence" value="ECO:0007669"/>
    <property type="project" value="UniProtKB-UniRule"/>
</dbReference>
<keyword evidence="10" id="KW-1185">Reference proteome</keyword>
<dbReference type="Pfam" id="PF00004">
    <property type="entry name" value="AAA"/>
    <property type="match status" value="1"/>
</dbReference>
<comment type="similarity">
    <text evidence="1 7">Belongs to the activator 1 small subunits family. RfcS subfamily.</text>
</comment>
<accession>A0A1Y3GAP8</accession>
<dbReference type="InterPro" id="IPR023748">
    <property type="entry name" value="Rep_factor-C_ssu_arc"/>
</dbReference>
<comment type="function">
    <text evidence="7">Part of the RFC clamp loader complex which loads the PCNA sliding clamp onto DNA.</text>
</comment>
<dbReference type="InterPro" id="IPR050238">
    <property type="entry name" value="DNA_Rep/Repair_Clamp_Loader"/>
</dbReference>
<dbReference type="SUPFAM" id="SSF48019">
    <property type="entry name" value="post-AAA+ oligomerization domain-like"/>
    <property type="match status" value="1"/>
</dbReference>
<evidence type="ECO:0000256" key="7">
    <source>
        <dbReference type="HAMAP-Rule" id="MF_01509"/>
    </source>
</evidence>
<evidence type="ECO:0000256" key="4">
    <source>
        <dbReference type="ARBA" id="ARBA00022741"/>
    </source>
</evidence>
<dbReference type="PANTHER" id="PTHR11669">
    <property type="entry name" value="REPLICATION FACTOR C / DNA POLYMERASE III GAMMA-TAU SUBUNIT"/>
    <property type="match status" value="1"/>
</dbReference>
<evidence type="ECO:0000256" key="1">
    <source>
        <dbReference type="ARBA" id="ARBA00009668"/>
    </source>
</evidence>
<dbReference type="NCBIfam" id="NF001679">
    <property type="entry name" value="PRK00440.1"/>
    <property type="match status" value="1"/>
</dbReference>
<dbReference type="GO" id="GO:0003677">
    <property type="term" value="F:DNA binding"/>
    <property type="evidence" value="ECO:0007669"/>
    <property type="project" value="InterPro"/>
</dbReference>
<evidence type="ECO:0000256" key="3">
    <source>
        <dbReference type="ARBA" id="ARBA00022705"/>
    </source>
</evidence>
<dbReference type="InterPro" id="IPR047854">
    <property type="entry name" value="RFC_lid"/>
</dbReference>
<sequence length="316" mass="35682">MKQEIWVEKYRPEGLEDIVGQDRVIDRLQSYVKTGNLPHLLFAGPPGVGKTASAVAIARELFSDTWNMNFTELNASDERGIDVVRSKIKSFAKSSSIGGADFKIIFLDEADSLTSDAQSALRRTMESFSDNCRFILSANYSSRIIEPIQSRTTVFRFSRVPGEAVKKRLKYIAIEEEIEITDEALEALEHISNGDMRRSINALQSAASLSDKVDEKDIYQITSMARPEEIKKLFLSAINKDFIETRERLEELMIERGLSGEDIVKQLHKSVYDLDIPDKKKVELIDLIGEAEYRMIEGADGRIQIEGVLARLALEK</sequence>
<dbReference type="Pfam" id="PF08542">
    <property type="entry name" value="Rep_fac_C"/>
    <property type="match status" value="1"/>
</dbReference>
<dbReference type="Gene3D" id="1.10.8.60">
    <property type="match status" value="1"/>
</dbReference>
<dbReference type="OrthoDB" id="7928at2157"/>
<comment type="subunit">
    <text evidence="7">Heteromultimer composed of small subunits (RfcS) and large subunits (RfcL).</text>
</comment>
<dbReference type="InterPro" id="IPR027417">
    <property type="entry name" value="P-loop_NTPase"/>
</dbReference>
<evidence type="ECO:0000313" key="10">
    <source>
        <dbReference type="Proteomes" id="UP000195137"/>
    </source>
</evidence>
<keyword evidence="5 7" id="KW-0067">ATP-binding</keyword>
<organism evidence="9 10">
    <name type="scientific">Methanonatronarchaeum thermophilum</name>
    <dbReference type="NCBI Taxonomy" id="1927129"/>
    <lineage>
        <taxon>Archaea</taxon>
        <taxon>Methanobacteriati</taxon>
        <taxon>Methanobacteriota</taxon>
        <taxon>Methanonatronarchaeia</taxon>
        <taxon>Methanonatronarchaeales</taxon>
        <taxon>Methanonatronarchaeaceae</taxon>
        <taxon>Methanonatronarchaeum</taxon>
    </lineage>
</organism>
<dbReference type="InterPro" id="IPR003959">
    <property type="entry name" value="ATPase_AAA_core"/>
</dbReference>
<dbReference type="AlphaFoldDB" id="A0A1Y3GAP8"/>
<dbReference type="RefSeq" id="WP_086637766.1">
    <property type="nucleotide sequence ID" value="NZ_MRZU01000004.1"/>
</dbReference>
<comment type="caution">
    <text evidence="9">The sequence shown here is derived from an EMBL/GenBank/DDBJ whole genome shotgun (WGS) entry which is preliminary data.</text>
</comment>
<evidence type="ECO:0000256" key="5">
    <source>
        <dbReference type="ARBA" id="ARBA00022840"/>
    </source>
</evidence>
<name>A0A1Y3GAP8_9EURY</name>
<evidence type="ECO:0000313" key="9">
    <source>
        <dbReference type="EMBL" id="OUJ18498.1"/>
    </source>
</evidence>
<dbReference type="FunFam" id="3.40.50.300:FF:000952">
    <property type="entry name" value="Replication factor C subunit 2"/>
    <property type="match status" value="1"/>
</dbReference>
<dbReference type="CDD" id="cd00009">
    <property type="entry name" value="AAA"/>
    <property type="match status" value="1"/>
</dbReference>
<protein>
    <recommendedName>
        <fullName evidence="2 7">Replication factor C small subunit</fullName>
        <shortName evidence="7">RFC small subunit</shortName>
    </recommendedName>
    <alternativeName>
        <fullName evidence="6 7">Clamp loader small subunit</fullName>
    </alternativeName>
</protein>
<dbReference type="InterPro" id="IPR013748">
    <property type="entry name" value="Rep_factorC_C"/>
</dbReference>
<feature type="binding site" evidence="7">
    <location>
        <begin position="44"/>
        <end position="51"/>
    </location>
    <ligand>
        <name>ATP</name>
        <dbReference type="ChEBI" id="CHEBI:30616"/>
    </ligand>
</feature>
<dbReference type="CDD" id="cd18140">
    <property type="entry name" value="HLD_clamp_RFC"/>
    <property type="match status" value="1"/>
</dbReference>
<dbReference type="EMBL" id="MRZU01000004">
    <property type="protein sequence ID" value="OUJ18498.1"/>
    <property type="molecule type" value="Genomic_DNA"/>
</dbReference>
<evidence type="ECO:0000256" key="2">
    <source>
        <dbReference type="ARBA" id="ARBA00014164"/>
    </source>
</evidence>
<dbReference type="InterPro" id="IPR008921">
    <property type="entry name" value="DNA_pol3_clamp-load_cplx_C"/>
</dbReference>
<feature type="domain" description="AAA+ ATPase" evidence="8">
    <location>
        <begin position="36"/>
        <end position="161"/>
    </location>
</feature>
<reference evidence="9 10" key="1">
    <citation type="submission" date="2016-12" db="EMBL/GenBank/DDBJ databases">
        <title>Discovery of methanogenic haloarchaea.</title>
        <authorList>
            <person name="Sorokin D.Y."/>
            <person name="Makarova K.S."/>
            <person name="Abbas B."/>
            <person name="Ferrer M."/>
            <person name="Golyshin P.N."/>
        </authorList>
    </citation>
    <scope>NUCLEOTIDE SEQUENCE [LARGE SCALE GENOMIC DNA]</scope>
    <source>
        <strain evidence="9">AMET1</strain>
    </source>
</reference>
<dbReference type="SUPFAM" id="SSF52540">
    <property type="entry name" value="P-loop containing nucleoside triphosphate hydrolases"/>
    <property type="match status" value="1"/>
</dbReference>
<proteinExistence type="inferred from homology"/>
<dbReference type="GO" id="GO:0005524">
    <property type="term" value="F:ATP binding"/>
    <property type="evidence" value="ECO:0007669"/>
    <property type="project" value="UniProtKB-UniRule"/>
</dbReference>
<dbReference type="HAMAP" id="MF_01509">
    <property type="entry name" value="RfcS"/>
    <property type="match status" value="1"/>
</dbReference>
<dbReference type="Proteomes" id="UP000195137">
    <property type="component" value="Unassembled WGS sequence"/>
</dbReference>
<dbReference type="SMART" id="SM00382">
    <property type="entry name" value="AAA"/>
    <property type="match status" value="1"/>
</dbReference>